<dbReference type="KEGG" id="hds:HSR122_1870"/>
<sequence>MIVIVEAKGHTNQRNADVERMGSNPGCDPETQEGVVSGSFTAV</sequence>
<evidence type="ECO:0000313" key="3">
    <source>
        <dbReference type="Proteomes" id="UP000662973"/>
    </source>
</evidence>
<dbReference type="AlphaFoldDB" id="A0A897NCT9"/>
<evidence type="ECO:0000313" key="2">
    <source>
        <dbReference type="EMBL" id="QSG09255.1"/>
    </source>
</evidence>
<gene>
    <name evidence="2" type="ORF">HSR122_1870</name>
</gene>
<keyword evidence="3" id="KW-1185">Reference proteome</keyword>
<protein>
    <submittedName>
        <fullName evidence="2">Uncharacterized protein</fullName>
    </submittedName>
</protein>
<reference evidence="2 3" key="1">
    <citation type="submission" date="2020-11" db="EMBL/GenBank/DDBJ databases">
        <title>Carbohydrate-dependent, anaerobic sulfur respiration: A novel catabolism in halophilic archaea.</title>
        <authorList>
            <person name="Sorokin D.Y."/>
            <person name="Messina E."/>
            <person name="Smedile F."/>
            <person name="La Cono V."/>
            <person name="Hallsworth J.E."/>
            <person name="Yakimov M.M."/>
        </authorList>
    </citation>
    <scope>NUCLEOTIDE SEQUENCE [LARGE SCALE GENOMIC DNA]</scope>
    <source>
        <strain evidence="2 3">HSR12-2</strain>
    </source>
</reference>
<accession>A0A897NCT9</accession>
<proteinExistence type="predicted"/>
<dbReference type="EMBL" id="CP064788">
    <property type="protein sequence ID" value="QSG09255.1"/>
    <property type="molecule type" value="Genomic_DNA"/>
</dbReference>
<feature type="region of interest" description="Disordered" evidence="1">
    <location>
        <begin position="16"/>
        <end position="43"/>
    </location>
</feature>
<name>A0A897NCT9_9EURY</name>
<evidence type="ECO:0000256" key="1">
    <source>
        <dbReference type="SAM" id="MobiDB-lite"/>
    </source>
</evidence>
<dbReference type="Proteomes" id="UP000662973">
    <property type="component" value="Chromosome"/>
</dbReference>
<organism evidence="2 3">
    <name type="scientific">Halapricum desulfuricans</name>
    <dbReference type="NCBI Taxonomy" id="2841257"/>
    <lineage>
        <taxon>Archaea</taxon>
        <taxon>Methanobacteriati</taxon>
        <taxon>Methanobacteriota</taxon>
        <taxon>Stenosarchaea group</taxon>
        <taxon>Halobacteria</taxon>
        <taxon>Halobacteriales</taxon>
        <taxon>Haloarculaceae</taxon>
        <taxon>Halapricum</taxon>
    </lineage>
</organism>